<protein>
    <submittedName>
        <fullName evidence="2">Uncharacterized protein</fullName>
    </submittedName>
</protein>
<name>A0A6V8KLG1_9ACTN</name>
<keyword evidence="1" id="KW-0732">Signal</keyword>
<reference evidence="2 3" key="2">
    <citation type="submission" date="2020-03" db="EMBL/GenBank/DDBJ databases">
        <authorList>
            <person name="Ichikawa N."/>
            <person name="Kimura A."/>
            <person name="Kitahashi Y."/>
            <person name="Uohara A."/>
        </authorList>
    </citation>
    <scope>NUCLEOTIDE SEQUENCE [LARGE SCALE GENOMIC DNA]</scope>
    <source>
        <strain evidence="2 3">NBRC 108639</strain>
    </source>
</reference>
<feature type="chain" id="PRO_5028901999" evidence="1">
    <location>
        <begin position="29"/>
        <end position="285"/>
    </location>
</feature>
<evidence type="ECO:0000256" key="1">
    <source>
        <dbReference type="SAM" id="SignalP"/>
    </source>
</evidence>
<dbReference type="AlphaFoldDB" id="A0A6V8KLG1"/>
<keyword evidence="3" id="KW-1185">Reference proteome</keyword>
<sequence>MIRRLTTFLAAAALAVTGTLIVARPALAAPEDYHLSWFEAAEGDVTGTYRNVIGQIEATDIGTDTLSEITNSSDLVIQPSCSDPLPPNATPLCFSAGDNSAEEWIPQGITTTNDATGGSASKILVSWYDGCSTGTQGTDWGRPNQGCQDGPNTDEAADKGVRISVYTPHVGYRNVLLVEPFFNSSDNPSFHATHMHAGGIALYGNFLYVADTRYGMRVFDTRKIFDLNEQLNPTNRPTNISDKTKVGRHSNVWYSHGYRWVWPAVGSGGATAPATPPTARASASR</sequence>
<accession>A0A6V8KLG1</accession>
<dbReference type="EMBL" id="BLPF01000003">
    <property type="protein sequence ID" value="GFJ84260.1"/>
    <property type="molecule type" value="Genomic_DNA"/>
</dbReference>
<reference evidence="2 3" key="1">
    <citation type="submission" date="2020-03" db="EMBL/GenBank/DDBJ databases">
        <title>Whole genome shotgun sequence of Phytohabitans houttuyneae NBRC 108639.</title>
        <authorList>
            <person name="Komaki H."/>
            <person name="Tamura T."/>
        </authorList>
    </citation>
    <scope>NUCLEOTIDE SEQUENCE [LARGE SCALE GENOMIC DNA]</scope>
    <source>
        <strain evidence="2 3">NBRC 108639</strain>
    </source>
</reference>
<dbReference type="RefSeq" id="WP_173067838.1">
    <property type="nucleotide sequence ID" value="NZ_BLPF01000003.1"/>
</dbReference>
<organism evidence="2 3">
    <name type="scientific">Phytohabitans houttuyneae</name>
    <dbReference type="NCBI Taxonomy" id="1076126"/>
    <lineage>
        <taxon>Bacteria</taxon>
        <taxon>Bacillati</taxon>
        <taxon>Actinomycetota</taxon>
        <taxon>Actinomycetes</taxon>
        <taxon>Micromonosporales</taxon>
        <taxon>Micromonosporaceae</taxon>
    </lineage>
</organism>
<evidence type="ECO:0000313" key="3">
    <source>
        <dbReference type="Proteomes" id="UP000482800"/>
    </source>
</evidence>
<proteinExistence type="predicted"/>
<comment type="caution">
    <text evidence="2">The sequence shown here is derived from an EMBL/GenBank/DDBJ whole genome shotgun (WGS) entry which is preliminary data.</text>
</comment>
<gene>
    <name evidence="2" type="ORF">Phou_084400</name>
</gene>
<dbReference type="Proteomes" id="UP000482800">
    <property type="component" value="Unassembled WGS sequence"/>
</dbReference>
<evidence type="ECO:0000313" key="2">
    <source>
        <dbReference type="EMBL" id="GFJ84260.1"/>
    </source>
</evidence>
<feature type="signal peptide" evidence="1">
    <location>
        <begin position="1"/>
        <end position="28"/>
    </location>
</feature>